<proteinExistence type="predicted"/>
<evidence type="ECO:0000313" key="2">
    <source>
        <dbReference type="Proteomes" id="UP001203297"/>
    </source>
</evidence>
<evidence type="ECO:0000313" key="1">
    <source>
        <dbReference type="EMBL" id="KAI0291169.1"/>
    </source>
</evidence>
<dbReference type="AlphaFoldDB" id="A0AAD4LUV1"/>
<dbReference type="Proteomes" id="UP001203297">
    <property type="component" value="Unassembled WGS sequence"/>
</dbReference>
<gene>
    <name evidence="1" type="ORF">B0F90DRAFT_405898</name>
</gene>
<organism evidence="1 2">
    <name type="scientific">Multifurca ochricompacta</name>
    <dbReference type="NCBI Taxonomy" id="376703"/>
    <lineage>
        <taxon>Eukaryota</taxon>
        <taxon>Fungi</taxon>
        <taxon>Dikarya</taxon>
        <taxon>Basidiomycota</taxon>
        <taxon>Agaricomycotina</taxon>
        <taxon>Agaricomycetes</taxon>
        <taxon>Russulales</taxon>
        <taxon>Russulaceae</taxon>
        <taxon>Multifurca</taxon>
    </lineage>
</organism>
<comment type="caution">
    <text evidence="1">The sequence shown here is derived from an EMBL/GenBank/DDBJ whole genome shotgun (WGS) entry which is preliminary data.</text>
</comment>
<protein>
    <submittedName>
        <fullName evidence="1">Uncharacterized protein</fullName>
    </submittedName>
</protein>
<accession>A0AAD4LUV1</accession>
<dbReference type="EMBL" id="WTXG01000173">
    <property type="protein sequence ID" value="KAI0291169.1"/>
    <property type="molecule type" value="Genomic_DNA"/>
</dbReference>
<sequence>MTSARGAHNIVSTPLVIEQSARSIGTIGIVIQHVSTLFDFIVSHGLLYDLGPWSTVLIGSISHHSATTPTSPSMVSLQSGITNIDYGVGTPVTPVARDNQESILGALPPSLVQEDEEEQFVTPPGSPGDNLMALPLTTISSRRPSPVARQSTW</sequence>
<keyword evidence="2" id="KW-1185">Reference proteome</keyword>
<name>A0AAD4LUV1_9AGAM</name>
<reference evidence="1" key="1">
    <citation type="journal article" date="2022" name="New Phytol.">
        <title>Evolutionary transition to the ectomycorrhizal habit in the genomes of a hyperdiverse lineage of mushroom-forming fungi.</title>
        <authorList>
            <person name="Looney B."/>
            <person name="Miyauchi S."/>
            <person name="Morin E."/>
            <person name="Drula E."/>
            <person name="Courty P.E."/>
            <person name="Kohler A."/>
            <person name="Kuo A."/>
            <person name="LaButti K."/>
            <person name="Pangilinan J."/>
            <person name="Lipzen A."/>
            <person name="Riley R."/>
            <person name="Andreopoulos W."/>
            <person name="He G."/>
            <person name="Johnson J."/>
            <person name="Nolan M."/>
            <person name="Tritt A."/>
            <person name="Barry K.W."/>
            <person name="Grigoriev I.V."/>
            <person name="Nagy L.G."/>
            <person name="Hibbett D."/>
            <person name="Henrissat B."/>
            <person name="Matheny P.B."/>
            <person name="Labbe J."/>
            <person name="Martin F.M."/>
        </authorList>
    </citation>
    <scope>NUCLEOTIDE SEQUENCE</scope>
    <source>
        <strain evidence="1">BPL690</strain>
    </source>
</reference>